<reference evidence="2 3" key="1">
    <citation type="journal article" date="2024" name="Ann. Entomol. Soc. Am.">
        <title>Genomic analyses of the southern and eastern yellowjacket wasps (Hymenoptera: Vespidae) reveal evolutionary signatures of social life.</title>
        <authorList>
            <person name="Catto M.A."/>
            <person name="Caine P.B."/>
            <person name="Orr S.E."/>
            <person name="Hunt B.G."/>
            <person name="Goodisman M.A.D."/>
        </authorList>
    </citation>
    <scope>NUCLEOTIDE SEQUENCE [LARGE SCALE GENOMIC DNA]</scope>
    <source>
        <strain evidence="2">233</strain>
        <tissue evidence="2">Head and thorax</tissue>
    </source>
</reference>
<evidence type="ECO:0000313" key="2">
    <source>
        <dbReference type="EMBL" id="KAL2736985.1"/>
    </source>
</evidence>
<dbReference type="AlphaFoldDB" id="A0ABD2BW34"/>
<feature type="transmembrane region" description="Helical" evidence="1">
    <location>
        <begin position="97"/>
        <end position="116"/>
    </location>
</feature>
<keyword evidence="1" id="KW-1133">Transmembrane helix</keyword>
<evidence type="ECO:0000256" key="1">
    <source>
        <dbReference type="SAM" id="Phobius"/>
    </source>
</evidence>
<gene>
    <name evidence="2" type="ORF">V1478_002238</name>
</gene>
<name>A0ABD2BW34_VESSQ</name>
<proteinExistence type="predicted"/>
<protein>
    <submittedName>
        <fullName evidence="2">Uncharacterized protein</fullName>
    </submittedName>
</protein>
<dbReference type="EMBL" id="JAUDFV010000039">
    <property type="protein sequence ID" value="KAL2736985.1"/>
    <property type="molecule type" value="Genomic_DNA"/>
</dbReference>
<dbReference type="Proteomes" id="UP001607302">
    <property type="component" value="Unassembled WGS sequence"/>
</dbReference>
<sequence length="167" mass="20074">MANIVYKWLWVDLENSICTDNASFVNYYLHYSINIKKTVALHIPKKMRKKREYYATLNSMFQNGWKIITLVLRNKKDVYNIYCTSVYHPSLSSSSSSLLLVLLLLLLLLLLLYYYYHHYHHHHHHHYDHIIIISLYFINQIKCLYMTKALIDNQALLEKYPIILHDL</sequence>
<keyword evidence="3" id="KW-1185">Reference proteome</keyword>
<comment type="caution">
    <text evidence="2">The sequence shown here is derived from an EMBL/GenBank/DDBJ whole genome shotgun (WGS) entry which is preliminary data.</text>
</comment>
<accession>A0ABD2BW34</accession>
<keyword evidence="1" id="KW-0812">Transmembrane</keyword>
<evidence type="ECO:0000313" key="3">
    <source>
        <dbReference type="Proteomes" id="UP001607302"/>
    </source>
</evidence>
<keyword evidence="1" id="KW-0472">Membrane</keyword>
<organism evidence="2 3">
    <name type="scientific">Vespula squamosa</name>
    <name type="common">Southern yellow jacket</name>
    <name type="synonym">Wasp</name>
    <dbReference type="NCBI Taxonomy" id="30214"/>
    <lineage>
        <taxon>Eukaryota</taxon>
        <taxon>Metazoa</taxon>
        <taxon>Ecdysozoa</taxon>
        <taxon>Arthropoda</taxon>
        <taxon>Hexapoda</taxon>
        <taxon>Insecta</taxon>
        <taxon>Pterygota</taxon>
        <taxon>Neoptera</taxon>
        <taxon>Endopterygota</taxon>
        <taxon>Hymenoptera</taxon>
        <taxon>Apocrita</taxon>
        <taxon>Aculeata</taxon>
        <taxon>Vespoidea</taxon>
        <taxon>Vespidae</taxon>
        <taxon>Vespinae</taxon>
        <taxon>Vespula</taxon>
    </lineage>
</organism>